<dbReference type="AlphaFoldDB" id="A0A5C5WE55"/>
<name>A0A5C5WE55_9BACT</name>
<protein>
    <submittedName>
        <fullName evidence="1">Uncharacterized protein</fullName>
    </submittedName>
</protein>
<dbReference type="EMBL" id="SJPI01000003">
    <property type="protein sequence ID" value="TWT49256.1"/>
    <property type="molecule type" value="Genomic_DNA"/>
</dbReference>
<gene>
    <name evidence="1" type="ORF">Pla22_44490</name>
</gene>
<organism evidence="1 2">
    <name type="scientific">Rubripirellula amarantea</name>
    <dbReference type="NCBI Taxonomy" id="2527999"/>
    <lineage>
        <taxon>Bacteria</taxon>
        <taxon>Pseudomonadati</taxon>
        <taxon>Planctomycetota</taxon>
        <taxon>Planctomycetia</taxon>
        <taxon>Pirellulales</taxon>
        <taxon>Pirellulaceae</taxon>
        <taxon>Rubripirellula</taxon>
    </lineage>
</organism>
<dbReference type="Proteomes" id="UP000316598">
    <property type="component" value="Unassembled WGS sequence"/>
</dbReference>
<evidence type="ECO:0000313" key="2">
    <source>
        <dbReference type="Proteomes" id="UP000316598"/>
    </source>
</evidence>
<evidence type="ECO:0000313" key="1">
    <source>
        <dbReference type="EMBL" id="TWT49256.1"/>
    </source>
</evidence>
<keyword evidence="2" id="KW-1185">Reference proteome</keyword>
<sequence>MIPSLSSGDHASSDHPGSLKTLDSAFTKGHDQGLTLNKCEKAINPIHVDLLSRQLRLFAPYGCVNYPTDALIIGDLVSVLLAWCFQLHSNTFHSSSHQGIGCLLETFARENEIACS</sequence>
<proteinExistence type="predicted"/>
<accession>A0A5C5WE55</accession>
<comment type="caution">
    <text evidence="1">The sequence shown here is derived from an EMBL/GenBank/DDBJ whole genome shotgun (WGS) entry which is preliminary data.</text>
</comment>
<reference evidence="1 2" key="1">
    <citation type="submission" date="2019-02" db="EMBL/GenBank/DDBJ databases">
        <title>Deep-cultivation of Planctomycetes and their phenomic and genomic characterization uncovers novel biology.</title>
        <authorList>
            <person name="Wiegand S."/>
            <person name="Jogler M."/>
            <person name="Boedeker C."/>
            <person name="Pinto D."/>
            <person name="Vollmers J."/>
            <person name="Rivas-Marin E."/>
            <person name="Kohn T."/>
            <person name="Peeters S.H."/>
            <person name="Heuer A."/>
            <person name="Rast P."/>
            <person name="Oberbeckmann S."/>
            <person name="Bunk B."/>
            <person name="Jeske O."/>
            <person name="Meyerdierks A."/>
            <person name="Storesund J.E."/>
            <person name="Kallscheuer N."/>
            <person name="Luecker S."/>
            <person name="Lage O.M."/>
            <person name="Pohl T."/>
            <person name="Merkel B.J."/>
            <person name="Hornburger P."/>
            <person name="Mueller R.-W."/>
            <person name="Bruemmer F."/>
            <person name="Labrenz M."/>
            <person name="Spormann A.M."/>
            <person name="Op Den Camp H."/>
            <person name="Overmann J."/>
            <person name="Amann R."/>
            <person name="Jetten M.S.M."/>
            <person name="Mascher T."/>
            <person name="Medema M.H."/>
            <person name="Devos D.P."/>
            <person name="Kaster A.-K."/>
            <person name="Ovreas L."/>
            <person name="Rohde M."/>
            <person name="Galperin M.Y."/>
            <person name="Jogler C."/>
        </authorList>
    </citation>
    <scope>NUCLEOTIDE SEQUENCE [LARGE SCALE GENOMIC DNA]</scope>
    <source>
        <strain evidence="1 2">Pla22</strain>
    </source>
</reference>